<proteinExistence type="predicted"/>
<evidence type="ECO:0000313" key="1">
    <source>
        <dbReference type="EMBL" id="TQV98799.1"/>
    </source>
</evidence>
<protein>
    <submittedName>
        <fullName evidence="1">Uncharacterized protein</fullName>
    </submittedName>
</protein>
<keyword evidence="2" id="KW-1185">Reference proteome</keyword>
<dbReference type="EMBL" id="SPUK01000003">
    <property type="protein sequence ID" value="TQV98799.1"/>
    <property type="molecule type" value="Genomic_DNA"/>
</dbReference>
<sequence length="134" mass="14628">MDGLSSACDVPAFVYFKSIISRGWSASRGLPFRPPPSHSMGGQTHVTCPSCYLLLYIRIGQPGSPQRGVDGYLFSFLMTDHMPRATMRSAGSAASWRPQSCLMHPGCVLFSLPIYETMFFPGLESSDEAIDEGV</sequence>
<organism evidence="1 2">
    <name type="scientific">Cordyceps javanica</name>
    <dbReference type="NCBI Taxonomy" id="43265"/>
    <lineage>
        <taxon>Eukaryota</taxon>
        <taxon>Fungi</taxon>
        <taxon>Dikarya</taxon>
        <taxon>Ascomycota</taxon>
        <taxon>Pezizomycotina</taxon>
        <taxon>Sordariomycetes</taxon>
        <taxon>Hypocreomycetidae</taxon>
        <taxon>Hypocreales</taxon>
        <taxon>Cordycipitaceae</taxon>
        <taxon>Cordyceps</taxon>
    </lineage>
</organism>
<reference evidence="1 2" key="1">
    <citation type="journal article" date="2019" name="Appl. Microbiol. Biotechnol.">
        <title>Genome sequence of Isaria javanica and comparative genome analysis insights into family S53 peptidase evolution in fungal entomopathogens.</title>
        <authorList>
            <person name="Lin R."/>
            <person name="Zhang X."/>
            <person name="Xin B."/>
            <person name="Zou M."/>
            <person name="Gao Y."/>
            <person name="Qin F."/>
            <person name="Hu Q."/>
            <person name="Xie B."/>
            <person name="Cheng X."/>
        </authorList>
    </citation>
    <scope>NUCLEOTIDE SEQUENCE [LARGE SCALE GENOMIC DNA]</scope>
    <source>
        <strain evidence="1 2">IJ1G</strain>
    </source>
</reference>
<comment type="caution">
    <text evidence="1">The sequence shown here is derived from an EMBL/GenBank/DDBJ whole genome shotgun (WGS) entry which is preliminary data.</text>
</comment>
<dbReference type="AlphaFoldDB" id="A0A545VB09"/>
<name>A0A545VB09_9HYPO</name>
<dbReference type="Proteomes" id="UP000315783">
    <property type="component" value="Unassembled WGS sequence"/>
</dbReference>
<evidence type="ECO:0000313" key="2">
    <source>
        <dbReference type="Proteomes" id="UP000315783"/>
    </source>
</evidence>
<gene>
    <name evidence="1" type="ORF">IF1G_02879</name>
</gene>
<accession>A0A545VB09</accession>